<organism evidence="1 2">
    <name type="scientific">Helianthus annuus</name>
    <name type="common">Common sunflower</name>
    <dbReference type="NCBI Taxonomy" id="4232"/>
    <lineage>
        <taxon>Eukaryota</taxon>
        <taxon>Viridiplantae</taxon>
        <taxon>Streptophyta</taxon>
        <taxon>Embryophyta</taxon>
        <taxon>Tracheophyta</taxon>
        <taxon>Spermatophyta</taxon>
        <taxon>Magnoliopsida</taxon>
        <taxon>eudicotyledons</taxon>
        <taxon>Gunneridae</taxon>
        <taxon>Pentapetalae</taxon>
        <taxon>asterids</taxon>
        <taxon>campanulids</taxon>
        <taxon>Asterales</taxon>
        <taxon>Asteraceae</taxon>
        <taxon>Asteroideae</taxon>
        <taxon>Heliantheae alliance</taxon>
        <taxon>Heliantheae</taxon>
        <taxon>Helianthus</taxon>
    </lineage>
</organism>
<keyword evidence="2" id="KW-1185">Reference proteome</keyword>
<dbReference type="Proteomes" id="UP000215914">
    <property type="component" value="Unassembled WGS sequence"/>
</dbReference>
<gene>
    <name evidence="1" type="ORF">HanXRQr2_Chr11g0474401</name>
</gene>
<dbReference type="EMBL" id="MNCJ02000326">
    <property type="protein sequence ID" value="KAF5780657.1"/>
    <property type="molecule type" value="Genomic_DNA"/>
</dbReference>
<protein>
    <submittedName>
        <fullName evidence="1">Uncharacterized protein</fullName>
    </submittedName>
</protein>
<comment type="caution">
    <text evidence="1">The sequence shown here is derived from an EMBL/GenBank/DDBJ whole genome shotgun (WGS) entry which is preliminary data.</text>
</comment>
<accession>A0A9K3HLR2</accession>
<reference evidence="1" key="1">
    <citation type="journal article" date="2017" name="Nature">
        <title>The sunflower genome provides insights into oil metabolism, flowering and Asterid evolution.</title>
        <authorList>
            <person name="Badouin H."/>
            <person name="Gouzy J."/>
            <person name="Grassa C.J."/>
            <person name="Murat F."/>
            <person name="Staton S.E."/>
            <person name="Cottret L."/>
            <person name="Lelandais-Briere C."/>
            <person name="Owens G.L."/>
            <person name="Carrere S."/>
            <person name="Mayjonade B."/>
            <person name="Legrand L."/>
            <person name="Gill N."/>
            <person name="Kane N.C."/>
            <person name="Bowers J.E."/>
            <person name="Hubner S."/>
            <person name="Bellec A."/>
            <person name="Berard A."/>
            <person name="Berges H."/>
            <person name="Blanchet N."/>
            <person name="Boniface M.C."/>
            <person name="Brunel D."/>
            <person name="Catrice O."/>
            <person name="Chaidir N."/>
            <person name="Claudel C."/>
            <person name="Donnadieu C."/>
            <person name="Faraut T."/>
            <person name="Fievet G."/>
            <person name="Helmstetter N."/>
            <person name="King M."/>
            <person name="Knapp S.J."/>
            <person name="Lai Z."/>
            <person name="Le Paslier M.C."/>
            <person name="Lippi Y."/>
            <person name="Lorenzon L."/>
            <person name="Mandel J.R."/>
            <person name="Marage G."/>
            <person name="Marchand G."/>
            <person name="Marquand E."/>
            <person name="Bret-Mestries E."/>
            <person name="Morien E."/>
            <person name="Nambeesan S."/>
            <person name="Nguyen T."/>
            <person name="Pegot-Espagnet P."/>
            <person name="Pouilly N."/>
            <person name="Raftis F."/>
            <person name="Sallet E."/>
            <person name="Schiex T."/>
            <person name="Thomas J."/>
            <person name="Vandecasteele C."/>
            <person name="Vares D."/>
            <person name="Vear F."/>
            <person name="Vautrin S."/>
            <person name="Crespi M."/>
            <person name="Mangin B."/>
            <person name="Burke J.M."/>
            <person name="Salse J."/>
            <person name="Munos S."/>
            <person name="Vincourt P."/>
            <person name="Rieseberg L.H."/>
            <person name="Langlade N.B."/>
        </authorList>
    </citation>
    <scope>NUCLEOTIDE SEQUENCE</scope>
    <source>
        <tissue evidence="1">Leaves</tissue>
    </source>
</reference>
<dbReference type="Gramene" id="mRNA:HanXRQr2_Chr11g0474401">
    <property type="protein sequence ID" value="mRNA:HanXRQr2_Chr11g0474401"/>
    <property type="gene ID" value="HanXRQr2_Chr11g0474401"/>
</dbReference>
<name>A0A9K3HLR2_HELAN</name>
<proteinExistence type="predicted"/>
<evidence type="ECO:0000313" key="2">
    <source>
        <dbReference type="Proteomes" id="UP000215914"/>
    </source>
</evidence>
<reference evidence="1" key="2">
    <citation type="submission" date="2020-06" db="EMBL/GenBank/DDBJ databases">
        <title>Helianthus annuus Genome sequencing and assembly Release 2.</title>
        <authorList>
            <person name="Gouzy J."/>
            <person name="Langlade N."/>
            <person name="Munos S."/>
        </authorList>
    </citation>
    <scope>NUCLEOTIDE SEQUENCE</scope>
    <source>
        <tissue evidence="1">Leaves</tissue>
    </source>
</reference>
<sequence>MNLPGVSRSKSTLRERAILVSSRQNGQLFFLSCCGRCGVLTTETEISKRRSVG</sequence>
<evidence type="ECO:0000313" key="1">
    <source>
        <dbReference type="EMBL" id="KAF5780657.1"/>
    </source>
</evidence>
<dbReference type="AlphaFoldDB" id="A0A9K3HLR2"/>